<evidence type="ECO:0000313" key="3">
    <source>
        <dbReference type="Proteomes" id="UP000290288"/>
    </source>
</evidence>
<feature type="compositionally biased region" description="Low complexity" evidence="1">
    <location>
        <begin position="95"/>
        <end position="113"/>
    </location>
</feature>
<organism evidence="2 3">
    <name type="scientific">Candolleomyces aberdarensis</name>
    <dbReference type="NCBI Taxonomy" id="2316362"/>
    <lineage>
        <taxon>Eukaryota</taxon>
        <taxon>Fungi</taxon>
        <taxon>Dikarya</taxon>
        <taxon>Basidiomycota</taxon>
        <taxon>Agaricomycotina</taxon>
        <taxon>Agaricomycetes</taxon>
        <taxon>Agaricomycetidae</taxon>
        <taxon>Agaricales</taxon>
        <taxon>Agaricineae</taxon>
        <taxon>Psathyrellaceae</taxon>
        <taxon>Candolleomyces</taxon>
    </lineage>
</organism>
<sequence>MTDRLPLDDLSLNALDDCTQTEDAAAASRLPREEEEFTSEHTRNDASEDANQQEKENLPSKAPRSLRQTRGLSQDAITTATGGFFDAVAATHPVSSATQTSAQSTSPSANEVSSRNKRRRSEENDQSDDSKDAESSMENQRPQYRRRLESSSSSIEFPSVPADAPALSSDSAEHTETPPHTSLTCAPDSGRRRLNAILPNPTPIAQNSVAARSVTTESHTSEDLVSTTTGNVSGTQTSDADATVSDTSDDVPNSQAPNLDENSALEAAVASASSSSSSLEAHGAASAPLIRSTSGVLVTPEIIEEYADRYYALQISRPRTSSGSGSNTPTPAPAELIIGDGLLRFRAQDPTEKPSTSYKTRAKGNKRPKTQIPKDSLRKDALVRAAAGSSASTPVAGGSNVSTAQMSDQAPLLTQSFSNSQGVASLQLDSYPQLSHPTEQAAASTSTAAESHPELSTHTFAQSHLPPNLSIGSTPAGFYFYPNVRINFHAQGDASGSSASEINQEVDFHTQAAPFGYDNPGVPDFLSVQNYPTLGTNDATSLSNWDFTNAQTDPGQSLGFTNWPGYNNPIDPNLGPFPIVDDFTSPLTADSTQYSHLGDDSGQGYRDGTHQSHNSETGTVENGDPYVNLELLKEGISIMDQGKLLIAQSESEGLEELERRGQEMWDEGAEVLLRAGPLPASERATGNHTFDGSTQQDVAVLPHLLPQPFVSYGYHSSAYLPQPIASTSQLPNLPPALPSVNPPILSQPPDDGRYRCPFCFKSYTTMGSVRRHVKRVVSASDGQCSPPDNWMDFL</sequence>
<feature type="compositionally biased region" description="Low complexity" evidence="1">
    <location>
        <begin position="237"/>
        <end position="246"/>
    </location>
</feature>
<feature type="region of interest" description="Disordered" evidence="1">
    <location>
        <begin position="435"/>
        <end position="460"/>
    </location>
</feature>
<feature type="compositionally biased region" description="Polar residues" evidence="1">
    <location>
        <begin position="66"/>
        <end position="77"/>
    </location>
</feature>
<feature type="region of interest" description="Disordered" evidence="1">
    <location>
        <begin position="346"/>
        <end position="403"/>
    </location>
</feature>
<evidence type="ECO:0000256" key="1">
    <source>
        <dbReference type="SAM" id="MobiDB-lite"/>
    </source>
</evidence>
<feature type="compositionally biased region" description="Polar residues" evidence="1">
    <location>
        <begin position="389"/>
        <end position="403"/>
    </location>
</feature>
<feature type="region of interest" description="Disordered" evidence="1">
    <location>
        <begin position="598"/>
        <end position="623"/>
    </location>
</feature>
<feature type="region of interest" description="Disordered" evidence="1">
    <location>
        <begin position="16"/>
        <end position="77"/>
    </location>
</feature>
<feature type="compositionally biased region" description="Polar residues" evidence="1">
    <location>
        <begin position="203"/>
        <end position="236"/>
    </location>
</feature>
<feature type="compositionally biased region" description="Basic residues" evidence="1">
    <location>
        <begin position="360"/>
        <end position="369"/>
    </location>
</feature>
<dbReference type="Proteomes" id="UP000290288">
    <property type="component" value="Unassembled WGS sequence"/>
</dbReference>
<gene>
    <name evidence="2" type="ORF">EST38_g11378</name>
</gene>
<feature type="compositionally biased region" description="Basic and acidic residues" evidence="1">
    <location>
        <begin position="38"/>
        <end position="58"/>
    </location>
</feature>
<accession>A0A4Q2D6I8</accession>
<feature type="region of interest" description="Disordered" evidence="1">
    <location>
        <begin position="95"/>
        <end position="258"/>
    </location>
</feature>
<reference evidence="2 3" key="1">
    <citation type="submission" date="2019-01" db="EMBL/GenBank/DDBJ databases">
        <title>Draft genome sequence of Psathyrella aberdarensis IHI B618.</title>
        <authorList>
            <person name="Buettner E."/>
            <person name="Kellner H."/>
        </authorList>
    </citation>
    <scope>NUCLEOTIDE SEQUENCE [LARGE SCALE GENOMIC DNA]</scope>
    <source>
        <strain evidence="2 3">IHI B618</strain>
    </source>
</reference>
<name>A0A4Q2D6I8_9AGAR</name>
<proteinExistence type="predicted"/>
<keyword evidence="3" id="KW-1185">Reference proteome</keyword>
<protein>
    <submittedName>
        <fullName evidence="2">Uncharacterized protein</fullName>
    </submittedName>
</protein>
<evidence type="ECO:0000313" key="2">
    <source>
        <dbReference type="EMBL" id="RXW14482.1"/>
    </source>
</evidence>
<feature type="compositionally biased region" description="Basic and acidic residues" evidence="1">
    <location>
        <begin position="120"/>
        <end position="134"/>
    </location>
</feature>
<feature type="compositionally biased region" description="Low complexity" evidence="1">
    <location>
        <begin position="150"/>
        <end position="170"/>
    </location>
</feature>
<dbReference type="OrthoDB" id="10409815at2759"/>
<dbReference type="AlphaFoldDB" id="A0A4Q2D6I8"/>
<feature type="compositionally biased region" description="Polar residues" evidence="1">
    <location>
        <begin position="611"/>
        <end position="620"/>
    </location>
</feature>
<dbReference type="EMBL" id="SDEE01000696">
    <property type="protein sequence ID" value="RXW14482.1"/>
    <property type="molecule type" value="Genomic_DNA"/>
</dbReference>
<comment type="caution">
    <text evidence="2">The sequence shown here is derived from an EMBL/GenBank/DDBJ whole genome shotgun (WGS) entry which is preliminary data.</text>
</comment>